<sequence>MSISFYHQKPSFQRRKKSCQKIKKKQEISLVTWYHKVNTFFILT</sequence>
<organism evidence="1 2">
    <name type="scientific">Jeotgalibacillus alimentarius</name>
    <dbReference type="NCBI Taxonomy" id="135826"/>
    <lineage>
        <taxon>Bacteria</taxon>
        <taxon>Bacillati</taxon>
        <taxon>Bacillota</taxon>
        <taxon>Bacilli</taxon>
        <taxon>Bacillales</taxon>
        <taxon>Caryophanaceae</taxon>
        <taxon>Jeotgalibacillus</taxon>
    </lineage>
</organism>
<reference evidence="1 2" key="1">
    <citation type="submission" date="2015-01" db="EMBL/GenBank/DDBJ databases">
        <title>Genome sequence of Jeotgalibacillus alimentarius.</title>
        <authorList>
            <person name="Goh K.M."/>
            <person name="Chan K.-G."/>
            <person name="Yaakop A.S."/>
            <person name="Ee R."/>
            <person name="Gan H.M."/>
            <person name="Chan C.S."/>
        </authorList>
    </citation>
    <scope>NUCLEOTIDE SEQUENCE [LARGE SCALE GENOMIC DNA]</scope>
    <source>
        <strain evidence="1 2">YKJ-13</strain>
    </source>
</reference>
<proteinExistence type="predicted"/>
<protein>
    <submittedName>
        <fullName evidence="1">Uncharacterized protein</fullName>
    </submittedName>
</protein>
<comment type="caution">
    <text evidence="1">The sequence shown here is derived from an EMBL/GenBank/DDBJ whole genome shotgun (WGS) entry which is preliminary data.</text>
</comment>
<evidence type="ECO:0000313" key="1">
    <source>
        <dbReference type="EMBL" id="KIL48309.1"/>
    </source>
</evidence>
<keyword evidence="2" id="KW-1185">Reference proteome</keyword>
<gene>
    <name evidence="1" type="ORF">KP77_23510</name>
</gene>
<dbReference type="AlphaFoldDB" id="A0A0C2S2Q9"/>
<accession>A0A0C2S2Q9</accession>
<dbReference type="EMBL" id="JXRQ01000021">
    <property type="protein sequence ID" value="KIL48309.1"/>
    <property type="molecule type" value="Genomic_DNA"/>
</dbReference>
<evidence type="ECO:0000313" key="2">
    <source>
        <dbReference type="Proteomes" id="UP000031950"/>
    </source>
</evidence>
<dbReference type="Proteomes" id="UP000031950">
    <property type="component" value="Unassembled WGS sequence"/>
</dbReference>
<name>A0A0C2S2Q9_9BACL</name>